<evidence type="ECO:0000313" key="5">
    <source>
        <dbReference type="Proteomes" id="UP001199363"/>
    </source>
</evidence>
<dbReference type="NCBIfam" id="TIGR01760">
    <property type="entry name" value="tape_meas_TP901"/>
    <property type="match status" value="1"/>
</dbReference>
<keyword evidence="1" id="KW-1188">Viral release from host cell</keyword>
<comment type="caution">
    <text evidence="4">The sequence shown here is derived from an EMBL/GenBank/DDBJ whole genome shotgun (WGS) entry which is preliminary data.</text>
</comment>
<dbReference type="PANTHER" id="PTHR37813:SF1">
    <property type="entry name" value="FELS-2 PROPHAGE PROTEIN"/>
    <property type="match status" value="1"/>
</dbReference>
<dbReference type="EMBL" id="JAJCQG010000097">
    <property type="protein sequence ID" value="MCB7283298.1"/>
    <property type="molecule type" value="Genomic_DNA"/>
</dbReference>
<dbReference type="Pfam" id="PF10145">
    <property type="entry name" value="PhageMin_Tail"/>
    <property type="match status" value="1"/>
</dbReference>
<name>A0AAW4V5G2_PHOVU</name>
<sequence>MAIHEKATVELQVNGEQARKEMQLMEQHALSLKARIVEAQNAGDTKKVKQLQKELKETNTTLRAMRDNARNIDAAMNNIGLATPKELRRLLKDINAKLNSGHIARGSEEWKKYQAQLKLVNAEIRKVNDEIKESEGWLTRFNNGFAKWGALAASGIAAITGISMTLNKMRKDRDDKEASAANLKALTGLDDVSIQWLARQAEILSTSMHKSGLRVTQSSKEILEAYMLVGSAKPDLLGNKEALNAVTIEAMRLSKAAKMDLKEAVDAVTLSMNQYGASADQAAVYTNVMAAGSKYGSAAVQSITSAVVKAGVSASAAGVPIEQLVGSIETLAEKGIKDEVAGTGLKMFFLRLQTGADETNPKIVGLQTALQNLQKLSVDEVVKRFGAETYTVAQTLIDGADKVEYYTKAVTGTNVAMEQAAINSETNEARMAQLKNQLRETGIELMERLNPSLNMLTGWTTKLIKVAPSVIDFIKEYGADMIWVVGVIISYTAAKKVQWFWMNKVKTEIGLYILMQKAEQFWNKAVAASTWLQVSAKAALAGRTTLATNAFVRFFNILKLHPLGAFLTVVTALSYGIYKLATKTTESDKAVRDFMKSNIKEQTELNKLYAELKKTNEGTGERLRLVKEFNSKYGGYLSNLLSEKSTVLEIAAAYREVSSAISEKIAQEMIDNKRTEILEKSTEDRASALADFQKVLAGSLSGSTADMIRSQTMGFVDDMIAAGKDVDTVTTSIVQSIHRQYKQIGTGDLSEAKEALRDYVKAVKSDADKIESVQKRLGSLVRTPKKKPANELDEVVVTPSVVVNGGGSAENAKDKKEYIEKELLAIEEKYALEREKLRNEFLSKRNMTQEEYEQFGCDLEEQYLNKKLKVLGLEEKKRLEIQNKIMTLRDKFEKECSAKNQKEYNERQKSLESGLEQQLDTYKHGLQEQLYAGEINQNEQKELYRNYLSGLYDEIINNPLVSDEFKKKMSVALSDAQLDEQKESYEKAVNNLNKLKSQYIEIGQSFGQAMADFFTGEEKSLKDFLAKMLVTVLDALEKQLIAEQAAAIGLVTIKDITIKGLAGVATAAAKIALITAAFETAKGVLGGFSSGGFTGPGEWDRPQGIVHSNEFVANRFAVANPAIRPVLNLIDHAQRTNTVGSLTASDVSAVVAPSAVVPVSGSGNDTDPALRLLIADCVRVIQKVDTRLQQRIRADVYVAGPHGIDENLKKYNELKNNISR</sequence>
<dbReference type="Proteomes" id="UP001199363">
    <property type="component" value="Unassembled WGS sequence"/>
</dbReference>
<dbReference type="PANTHER" id="PTHR37813">
    <property type="entry name" value="FELS-2 PROPHAGE PROTEIN"/>
    <property type="match status" value="1"/>
</dbReference>
<feature type="domain" description="Phage tail tape measure protein" evidence="3">
    <location>
        <begin position="214"/>
        <end position="371"/>
    </location>
</feature>
<evidence type="ECO:0000259" key="3">
    <source>
        <dbReference type="Pfam" id="PF10145"/>
    </source>
</evidence>
<organism evidence="4 5">
    <name type="scientific">Phocaeicola vulgatus</name>
    <name type="common">Bacteroides vulgatus</name>
    <dbReference type="NCBI Taxonomy" id="821"/>
    <lineage>
        <taxon>Bacteria</taxon>
        <taxon>Pseudomonadati</taxon>
        <taxon>Bacteroidota</taxon>
        <taxon>Bacteroidia</taxon>
        <taxon>Bacteroidales</taxon>
        <taxon>Bacteroidaceae</taxon>
        <taxon>Phocaeicola</taxon>
    </lineage>
</organism>
<accession>A0AAW4V5G2</accession>
<keyword evidence="2" id="KW-0175">Coiled coil</keyword>
<evidence type="ECO:0000256" key="1">
    <source>
        <dbReference type="ARBA" id="ARBA00022612"/>
    </source>
</evidence>
<reference evidence="4" key="1">
    <citation type="submission" date="2021-10" db="EMBL/GenBank/DDBJ databases">
        <title>Collection of gut derived symbiotic bacterial strains cultured from healthy donors.</title>
        <authorList>
            <person name="Lin H."/>
            <person name="Littmann E."/>
            <person name="Kohout C."/>
            <person name="Pamer E.G."/>
        </authorList>
    </citation>
    <scope>NUCLEOTIDE SEQUENCE</scope>
    <source>
        <strain evidence="4">DFI.1.167</strain>
    </source>
</reference>
<evidence type="ECO:0000256" key="2">
    <source>
        <dbReference type="SAM" id="Coils"/>
    </source>
</evidence>
<dbReference type="InterPro" id="IPR010090">
    <property type="entry name" value="Phage_tape_meas"/>
</dbReference>
<proteinExistence type="predicted"/>
<evidence type="ECO:0000313" key="4">
    <source>
        <dbReference type="EMBL" id="MCB7283298.1"/>
    </source>
</evidence>
<gene>
    <name evidence="4" type="ORF">LI282_19975</name>
</gene>
<dbReference type="AlphaFoldDB" id="A0AAW4V5G2"/>
<feature type="coiled-coil region" evidence="2">
    <location>
        <begin position="22"/>
        <end position="68"/>
    </location>
</feature>
<dbReference type="RefSeq" id="WP_217316079.1">
    <property type="nucleotide sequence ID" value="NZ_JAHOOU010000060.1"/>
</dbReference>
<protein>
    <submittedName>
        <fullName evidence="4">Phage tail tape measure protein</fullName>
    </submittedName>
</protein>